<sequence precursor="true">MSLASLALALLCPVLAAQDDPPPVDSGLTVVDGEASPLEGVEVFCGSLHYVLALLGYVGDPSEDSYCEAVTDGNGRFLIASSVADAGIAQVELTLAGHRQMRSASGDLFASGSQLVMLPASPLEVLVVEADGKPVPRASVLVEVRNGMHFAMERGATGDDGIAELGLFPGGDFVLTVERPSNRPDLAAQVITKLALERGARPTVQLGFADAERGRWTCEARSAAGDLVPAIVDAKLTWLGGDTTWRSSLVALEVEGSSLQSELVDGQPYELRLEAEGFAPFRRIFRFDLEQAGTPFVAQLQRPGAMTLEFLSGNRESEAGGTLLVQHYRRQHRLDHWGGSEAPLPIHWTLEANEDLLRNQEMDELLARKQVELVDLQPGTWRIALSPFQRALQEGWVPDPQLVTVPAGGHARATVRIVPGVLLRAKFERPAGSKATPIVDVIDDQGRVVTQNMSGAFGRMTGADELPIIGERLLPGVYTLRTRWWDETAEPPIWSTEVVVDARRKVPEQVRLPFR</sequence>
<reference evidence="2 3" key="1">
    <citation type="submission" date="2019-02" db="EMBL/GenBank/DDBJ databases">
        <title>Deep-cultivation of Planctomycetes and their phenomic and genomic characterization uncovers novel biology.</title>
        <authorList>
            <person name="Wiegand S."/>
            <person name="Jogler M."/>
            <person name="Boedeker C."/>
            <person name="Pinto D."/>
            <person name="Vollmers J."/>
            <person name="Rivas-Marin E."/>
            <person name="Kohn T."/>
            <person name="Peeters S.H."/>
            <person name="Heuer A."/>
            <person name="Rast P."/>
            <person name="Oberbeckmann S."/>
            <person name="Bunk B."/>
            <person name="Jeske O."/>
            <person name="Meyerdierks A."/>
            <person name="Storesund J.E."/>
            <person name="Kallscheuer N."/>
            <person name="Luecker S."/>
            <person name="Lage O.M."/>
            <person name="Pohl T."/>
            <person name="Merkel B.J."/>
            <person name="Hornburger P."/>
            <person name="Mueller R.-W."/>
            <person name="Bruemmer F."/>
            <person name="Labrenz M."/>
            <person name="Spormann A.M."/>
            <person name="Op den Camp H."/>
            <person name="Overmann J."/>
            <person name="Amann R."/>
            <person name="Jetten M.S.M."/>
            <person name="Mascher T."/>
            <person name="Medema M.H."/>
            <person name="Devos D.P."/>
            <person name="Kaster A.-K."/>
            <person name="Ovreas L."/>
            <person name="Rohde M."/>
            <person name="Galperin M.Y."/>
            <person name="Jogler C."/>
        </authorList>
    </citation>
    <scope>NUCLEOTIDE SEQUENCE [LARGE SCALE GENOMIC DNA]</scope>
    <source>
        <strain evidence="2 3">Pla133</strain>
    </source>
</reference>
<dbReference type="EMBL" id="CP036287">
    <property type="protein sequence ID" value="QDU68988.1"/>
    <property type="molecule type" value="Genomic_DNA"/>
</dbReference>
<evidence type="ECO:0000313" key="3">
    <source>
        <dbReference type="Proteomes" id="UP000316921"/>
    </source>
</evidence>
<evidence type="ECO:0000313" key="2">
    <source>
        <dbReference type="EMBL" id="QDU68988.1"/>
    </source>
</evidence>
<accession>A0A518BPT4</accession>
<keyword evidence="3" id="KW-1185">Reference proteome</keyword>
<feature type="chain" id="PRO_5022124630" description="Nickel uptake substrate-specific transmembrane region" evidence="1">
    <location>
        <begin position="17"/>
        <end position="515"/>
    </location>
</feature>
<keyword evidence="1" id="KW-0732">Signal</keyword>
<feature type="signal peptide" evidence="1">
    <location>
        <begin position="1"/>
        <end position="16"/>
    </location>
</feature>
<name>A0A518BPT4_9BACT</name>
<proteinExistence type="predicted"/>
<dbReference type="RefSeq" id="WP_145068483.1">
    <property type="nucleotide sequence ID" value="NZ_CP036287.1"/>
</dbReference>
<evidence type="ECO:0008006" key="4">
    <source>
        <dbReference type="Google" id="ProtNLM"/>
    </source>
</evidence>
<dbReference type="Proteomes" id="UP000316921">
    <property type="component" value="Chromosome"/>
</dbReference>
<gene>
    <name evidence="2" type="ORF">Pla133_41030</name>
</gene>
<organism evidence="2 3">
    <name type="scientific">Engelhardtia mirabilis</name>
    <dbReference type="NCBI Taxonomy" id="2528011"/>
    <lineage>
        <taxon>Bacteria</taxon>
        <taxon>Pseudomonadati</taxon>
        <taxon>Planctomycetota</taxon>
        <taxon>Planctomycetia</taxon>
        <taxon>Planctomycetia incertae sedis</taxon>
        <taxon>Engelhardtia</taxon>
    </lineage>
</organism>
<evidence type="ECO:0000256" key="1">
    <source>
        <dbReference type="SAM" id="SignalP"/>
    </source>
</evidence>
<dbReference type="AlphaFoldDB" id="A0A518BPT4"/>
<protein>
    <recommendedName>
        <fullName evidence="4">Nickel uptake substrate-specific transmembrane region</fullName>
    </recommendedName>
</protein>
<dbReference type="KEGG" id="pbap:Pla133_41030"/>